<evidence type="ECO:0000313" key="2">
    <source>
        <dbReference type="EMBL" id="SDC69544.1"/>
    </source>
</evidence>
<dbReference type="Pfam" id="PF01381">
    <property type="entry name" value="HTH_3"/>
    <property type="match status" value="1"/>
</dbReference>
<proteinExistence type="inferred from homology"/>
<dbReference type="InterPro" id="IPR010982">
    <property type="entry name" value="Lambda_DNA-bd_dom_sf"/>
</dbReference>
<organism evidence="2 3">
    <name type="scientific">Prauserella marina</name>
    <dbReference type="NCBI Taxonomy" id="530584"/>
    <lineage>
        <taxon>Bacteria</taxon>
        <taxon>Bacillati</taxon>
        <taxon>Actinomycetota</taxon>
        <taxon>Actinomycetes</taxon>
        <taxon>Pseudonocardiales</taxon>
        <taxon>Pseudonocardiaceae</taxon>
        <taxon>Prauserella</taxon>
    </lineage>
</organism>
<accession>A0A222VJB3</accession>
<protein>
    <submittedName>
        <fullName evidence="2">Zn-dependent peptidase ImmA, M78 family</fullName>
    </submittedName>
</protein>
<dbReference type="GO" id="GO:0003677">
    <property type="term" value="F:DNA binding"/>
    <property type="evidence" value="ECO:0007669"/>
    <property type="project" value="InterPro"/>
</dbReference>
<dbReference type="RefSeq" id="WP_091801503.1">
    <property type="nucleotide sequence ID" value="NZ_CP016353.1"/>
</dbReference>
<dbReference type="PANTHER" id="PTHR43236:SF1">
    <property type="entry name" value="BLL7220 PROTEIN"/>
    <property type="match status" value="1"/>
</dbReference>
<dbReference type="PROSITE" id="PS50943">
    <property type="entry name" value="HTH_CROC1"/>
    <property type="match status" value="1"/>
</dbReference>
<keyword evidence="3" id="KW-1185">Reference proteome</keyword>
<dbReference type="AlphaFoldDB" id="A0A222VJB3"/>
<dbReference type="Gene3D" id="1.10.260.40">
    <property type="entry name" value="lambda repressor-like DNA-binding domains"/>
    <property type="match status" value="1"/>
</dbReference>
<sequence>MIEFGEVLVTARRARGLTQEQLAEKAQVTQAALSRYENDLREPDDEILERLAEPLGVTAAFLKSAGQVRGGMALEAHMRRRQTAKPTVWRQLEAKLNMYRMHARLVYEDVAVLAEQSVPRLDPFEVSPEAAARMVRMQWRMPLGPVRNLTRWIEAAACVVIEEDFGTARVDGLSQWVDDYPVILINRRSPTDRKRLTLAHELGHLVLHSVDVSQDMEAEANNFAAEFLTPADLIRPQLRTVTTGRLHDLKREWGVSMQALVERSYQLRTIKATQRTNLYKSFSAKGWRIKEPLSEELAPEVPQLVSAIGQALAGKGYSASDVARLAGFSAETANHPFSPPSHRLRAV</sequence>
<comment type="similarity">
    <text evidence="1">Belongs to the short-chain fatty acyl-CoA assimilation regulator (ScfR) family.</text>
</comment>
<name>A0A222VJB3_9PSEU</name>
<dbReference type="OrthoDB" id="9794834at2"/>
<dbReference type="Pfam" id="PF06114">
    <property type="entry name" value="Peptidase_M78"/>
    <property type="match status" value="1"/>
</dbReference>
<evidence type="ECO:0000256" key="1">
    <source>
        <dbReference type="ARBA" id="ARBA00007227"/>
    </source>
</evidence>
<dbReference type="CDD" id="cd00093">
    <property type="entry name" value="HTH_XRE"/>
    <property type="match status" value="1"/>
</dbReference>
<dbReference type="EMBL" id="FMZE01000003">
    <property type="protein sequence ID" value="SDC69544.1"/>
    <property type="molecule type" value="Genomic_DNA"/>
</dbReference>
<dbReference type="InterPro" id="IPR001387">
    <property type="entry name" value="Cro/C1-type_HTH"/>
</dbReference>
<dbReference type="Gene3D" id="1.10.10.2910">
    <property type="match status" value="1"/>
</dbReference>
<dbReference type="PANTHER" id="PTHR43236">
    <property type="entry name" value="ANTITOXIN HIGA1"/>
    <property type="match status" value="1"/>
</dbReference>
<dbReference type="STRING" id="530584.SAMN05421630_103231"/>
<gene>
    <name evidence="2" type="ORF">SAMN05421630_103231</name>
</gene>
<dbReference type="Proteomes" id="UP000199494">
    <property type="component" value="Unassembled WGS sequence"/>
</dbReference>
<dbReference type="SMART" id="SM00530">
    <property type="entry name" value="HTH_XRE"/>
    <property type="match status" value="1"/>
</dbReference>
<dbReference type="InterPro" id="IPR010359">
    <property type="entry name" value="IrrE_HExxH"/>
</dbReference>
<dbReference type="SUPFAM" id="SSF47413">
    <property type="entry name" value="lambda repressor-like DNA-binding domains"/>
    <property type="match status" value="1"/>
</dbReference>
<dbReference type="InterPro" id="IPR052345">
    <property type="entry name" value="Rad_response_metalloprotease"/>
</dbReference>
<evidence type="ECO:0000313" key="3">
    <source>
        <dbReference type="Proteomes" id="UP000199494"/>
    </source>
</evidence>
<dbReference type="KEGG" id="pmad:BAY61_01390"/>
<reference evidence="2 3" key="1">
    <citation type="submission" date="2016-10" db="EMBL/GenBank/DDBJ databases">
        <authorList>
            <person name="de Groot N.N."/>
        </authorList>
    </citation>
    <scope>NUCLEOTIDE SEQUENCE [LARGE SCALE GENOMIC DNA]</scope>
    <source>
        <strain evidence="2 3">CGMCC 4.5506</strain>
    </source>
</reference>